<name>A0A127B765_9EURY</name>
<reference evidence="1 2" key="2">
    <citation type="journal article" date="2016" name="Int. J. Syst. Evol. Microbiol.">
        <title>Pyrococcus kukulkanii sp. nov., a hyperthermophilic, piezophilic archaeon isolated from a deep-sea hydrothermal vent.</title>
        <authorList>
            <person name="Callac N."/>
            <person name="Oger P."/>
            <person name="Lesongeur F."/>
            <person name="Rattray J.E."/>
            <person name="Vannier P."/>
            <person name="Michoud G."/>
            <person name="Beauverger M."/>
            <person name="Gayet N."/>
            <person name="Rouxel O."/>
            <person name="Jebbar M."/>
            <person name="Godfroy A."/>
        </authorList>
    </citation>
    <scope>NUCLEOTIDE SEQUENCE [LARGE SCALE GENOMIC DNA]</scope>
    <source>
        <strain evidence="1 2">NCB100</strain>
    </source>
</reference>
<dbReference type="STRING" id="1609559.TQ32_01010"/>
<gene>
    <name evidence="1" type="ORF">TQ32_01010</name>
</gene>
<evidence type="ECO:0000313" key="1">
    <source>
        <dbReference type="EMBL" id="AMM53231.1"/>
    </source>
</evidence>
<dbReference type="AlphaFoldDB" id="A0A127B765"/>
<dbReference type="KEGG" id="pyc:TQ32_01010"/>
<dbReference type="EMBL" id="CP010835">
    <property type="protein sequence ID" value="AMM53231.1"/>
    <property type="molecule type" value="Genomic_DNA"/>
</dbReference>
<reference evidence="2" key="1">
    <citation type="submission" date="2015-02" db="EMBL/GenBank/DDBJ databases">
        <title>Pyrococcus kukulkanii sp. nov., a novel hyperthermophilic archaeon isolated from a deep-sea hydrothermal vent at the Guaymas Basin.</title>
        <authorList>
            <person name="Oger P.M."/>
            <person name="Callac N."/>
            <person name="Jebbar M."/>
            <person name="Godfroy A."/>
        </authorList>
    </citation>
    <scope>NUCLEOTIDE SEQUENCE [LARGE SCALE GENOMIC DNA]</scope>
    <source>
        <strain evidence="2">NCB100</strain>
    </source>
</reference>
<evidence type="ECO:0000313" key="2">
    <source>
        <dbReference type="Proteomes" id="UP000070587"/>
    </source>
</evidence>
<protein>
    <submittedName>
        <fullName evidence="1">Uncharacterized protein</fullName>
    </submittedName>
</protein>
<proteinExistence type="predicted"/>
<accession>A0A127B765</accession>
<dbReference type="PATRIC" id="fig|1609559.3.peg.211"/>
<dbReference type="Proteomes" id="UP000070587">
    <property type="component" value="Chromosome"/>
</dbReference>
<sequence length="99" mass="10414">MDLSNINPGTPIAIKAYINQLKEPVMSVVEMNPIDLGDFSLPEKEIATGIGGGIAGALTYFITNEGATLVEALTAAGMGSFGRICFFGLHSWILDLLGL</sequence>
<organism evidence="1 2">
    <name type="scientific">Pyrococcus kukulkanii</name>
    <dbReference type="NCBI Taxonomy" id="1609559"/>
    <lineage>
        <taxon>Archaea</taxon>
        <taxon>Methanobacteriati</taxon>
        <taxon>Methanobacteriota</taxon>
        <taxon>Thermococci</taxon>
        <taxon>Thermococcales</taxon>
        <taxon>Thermococcaceae</taxon>
        <taxon>Pyrococcus</taxon>
    </lineage>
</organism>